<proteinExistence type="predicted"/>
<dbReference type="Proteomes" id="UP000248134">
    <property type="component" value="Unassembled WGS sequence"/>
</dbReference>
<name>A0A323UEN4_RHOPL</name>
<dbReference type="AlphaFoldDB" id="A0A323UEN4"/>
<gene>
    <name evidence="1" type="ORF">DNX69_15655</name>
</gene>
<evidence type="ECO:0000313" key="1">
    <source>
        <dbReference type="EMBL" id="PZA10779.1"/>
    </source>
</evidence>
<reference evidence="1 2" key="1">
    <citation type="submission" date="2018-06" db="EMBL/GenBank/DDBJ databases">
        <title>Draft Whole-Genome Sequence of the purple photosynthetic bacterium Rhodospeudomonas palustris XCP.</title>
        <authorList>
            <person name="Rayyan A."/>
            <person name="Meyer T.E."/>
            <person name="Kyndt J.A."/>
        </authorList>
    </citation>
    <scope>NUCLEOTIDE SEQUENCE [LARGE SCALE GENOMIC DNA]</scope>
    <source>
        <strain evidence="1 2">XCP</strain>
    </source>
</reference>
<evidence type="ECO:0000313" key="2">
    <source>
        <dbReference type="Proteomes" id="UP000248134"/>
    </source>
</evidence>
<dbReference type="EMBL" id="QKQS01000023">
    <property type="protein sequence ID" value="PZA10779.1"/>
    <property type="molecule type" value="Genomic_DNA"/>
</dbReference>
<accession>A0A323UEN4</accession>
<protein>
    <submittedName>
        <fullName evidence="1">Uncharacterized protein</fullName>
    </submittedName>
</protein>
<comment type="caution">
    <text evidence="1">The sequence shown here is derived from an EMBL/GenBank/DDBJ whole genome shotgun (WGS) entry which is preliminary data.</text>
</comment>
<organism evidence="1 2">
    <name type="scientific">Rhodopseudomonas palustris</name>
    <dbReference type="NCBI Taxonomy" id="1076"/>
    <lineage>
        <taxon>Bacteria</taxon>
        <taxon>Pseudomonadati</taxon>
        <taxon>Pseudomonadota</taxon>
        <taxon>Alphaproteobacteria</taxon>
        <taxon>Hyphomicrobiales</taxon>
        <taxon>Nitrobacteraceae</taxon>
        <taxon>Rhodopseudomonas</taxon>
    </lineage>
</organism>
<dbReference type="RefSeq" id="WP_110786875.1">
    <property type="nucleotide sequence ID" value="NZ_QKQS01000023.1"/>
</dbReference>
<sequence length="63" mass="7235">MSAHRYIQAVLARDLAEDIKPLAPATIDQIERAADRAAEADQHRERAEQLSFRFVDLDRRFGI</sequence>